<feature type="region of interest" description="Disordered" evidence="6">
    <location>
        <begin position="1"/>
        <end position="33"/>
    </location>
</feature>
<dbReference type="GO" id="GO:0000978">
    <property type="term" value="F:RNA polymerase II cis-regulatory region sequence-specific DNA binding"/>
    <property type="evidence" value="ECO:0007669"/>
    <property type="project" value="TreeGrafter"/>
</dbReference>
<dbReference type="GO" id="GO:0008270">
    <property type="term" value="F:zinc ion binding"/>
    <property type="evidence" value="ECO:0007669"/>
    <property type="project" value="UniProtKB-KW"/>
</dbReference>
<evidence type="ECO:0000256" key="3">
    <source>
        <dbReference type="ARBA" id="ARBA00022771"/>
    </source>
</evidence>
<feature type="region of interest" description="Disordered" evidence="6">
    <location>
        <begin position="146"/>
        <end position="179"/>
    </location>
</feature>
<name>A0A6A5WR68_9PLEO</name>
<dbReference type="SUPFAM" id="SSF57667">
    <property type="entry name" value="beta-beta-alpha zinc fingers"/>
    <property type="match status" value="1"/>
</dbReference>
<accession>A0A6A5WR68</accession>
<evidence type="ECO:0000256" key="1">
    <source>
        <dbReference type="ARBA" id="ARBA00022723"/>
    </source>
</evidence>
<dbReference type="PANTHER" id="PTHR19818">
    <property type="entry name" value="ZINC FINGER PROTEIN ZIC AND GLI"/>
    <property type="match status" value="1"/>
</dbReference>
<keyword evidence="1" id="KW-0479">Metal-binding</keyword>
<dbReference type="InterPro" id="IPR050329">
    <property type="entry name" value="GLI_C2H2-zinc-finger"/>
</dbReference>
<proteinExistence type="predicted"/>
<feature type="compositionally biased region" description="Polar residues" evidence="6">
    <location>
        <begin position="146"/>
        <end position="159"/>
    </location>
</feature>
<dbReference type="AlphaFoldDB" id="A0A6A5WR68"/>
<dbReference type="GO" id="GO:0045944">
    <property type="term" value="P:positive regulation of transcription by RNA polymerase II"/>
    <property type="evidence" value="ECO:0007669"/>
    <property type="project" value="UniProtKB-ARBA"/>
</dbReference>
<evidence type="ECO:0000256" key="4">
    <source>
        <dbReference type="ARBA" id="ARBA00022833"/>
    </source>
</evidence>
<dbReference type="Gene3D" id="3.30.160.60">
    <property type="entry name" value="Classic Zinc Finger"/>
    <property type="match status" value="1"/>
</dbReference>
<dbReference type="InterPro" id="IPR013087">
    <property type="entry name" value="Znf_C2H2_type"/>
</dbReference>
<keyword evidence="2" id="KW-0677">Repeat</keyword>
<organism evidence="8 9">
    <name type="scientific">Amniculicola lignicola CBS 123094</name>
    <dbReference type="NCBI Taxonomy" id="1392246"/>
    <lineage>
        <taxon>Eukaryota</taxon>
        <taxon>Fungi</taxon>
        <taxon>Dikarya</taxon>
        <taxon>Ascomycota</taxon>
        <taxon>Pezizomycotina</taxon>
        <taxon>Dothideomycetes</taxon>
        <taxon>Pleosporomycetidae</taxon>
        <taxon>Pleosporales</taxon>
        <taxon>Amniculicolaceae</taxon>
        <taxon>Amniculicola</taxon>
    </lineage>
</organism>
<feature type="compositionally biased region" description="Polar residues" evidence="6">
    <location>
        <begin position="1"/>
        <end position="21"/>
    </location>
</feature>
<evidence type="ECO:0000313" key="8">
    <source>
        <dbReference type="EMBL" id="KAF2004353.1"/>
    </source>
</evidence>
<protein>
    <recommendedName>
        <fullName evidence="7">C2H2-type domain-containing protein</fullName>
    </recommendedName>
</protein>
<evidence type="ECO:0000256" key="2">
    <source>
        <dbReference type="ARBA" id="ARBA00022737"/>
    </source>
</evidence>
<evidence type="ECO:0000256" key="5">
    <source>
        <dbReference type="PROSITE-ProRule" id="PRU00042"/>
    </source>
</evidence>
<keyword evidence="3 5" id="KW-0863">Zinc-finger</keyword>
<keyword evidence="9" id="KW-1185">Reference proteome</keyword>
<dbReference type="GO" id="GO:0000981">
    <property type="term" value="F:DNA-binding transcription factor activity, RNA polymerase II-specific"/>
    <property type="evidence" value="ECO:0007669"/>
    <property type="project" value="TreeGrafter"/>
</dbReference>
<keyword evidence="4" id="KW-0862">Zinc</keyword>
<feature type="compositionally biased region" description="Basic and acidic residues" evidence="6">
    <location>
        <begin position="68"/>
        <end position="90"/>
    </location>
</feature>
<gene>
    <name evidence="8" type="ORF">P154DRAFT_560542</name>
</gene>
<feature type="domain" description="C2H2-type" evidence="7">
    <location>
        <begin position="213"/>
        <end position="243"/>
    </location>
</feature>
<dbReference type="Proteomes" id="UP000799779">
    <property type="component" value="Unassembled WGS sequence"/>
</dbReference>
<evidence type="ECO:0000256" key="6">
    <source>
        <dbReference type="SAM" id="MobiDB-lite"/>
    </source>
</evidence>
<dbReference type="EMBL" id="ML977567">
    <property type="protein sequence ID" value="KAF2004353.1"/>
    <property type="molecule type" value="Genomic_DNA"/>
</dbReference>
<evidence type="ECO:0000313" key="9">
    <source>
        <dbReference type="Proteomes" id="UP000799779"/>
    </source>
</evidence>
<dbReference type="GO" id="GO:0005634">
    <property type="term" value="C:nucleus"/>
    <property type="evidence" value="ECO:0007669"/>
    <property type="project" value="UniProtKB-ARBA"/>
</dbReference>
<evidence type="ECO:0000259" key="7">
    <source>
        <dbReference type="PROSITE" id="PS50157"/>
    </source>
</evidence>
<dbReference type="PROSITE" id="PS50157">
    <property type="entry name" value="ZINC_FINGER_C2H2_2"/>
    <property type="match status" value="1"/>
</dbReference>
<dbReference type="OrthoDB" id="5412288at2759"/>
<dbReference type="PANTHER" id="PTHR19818:SF139">
    <property type="entry name" value="PAIR-RULE PROTEIN ODD-PAIRED"/>
    <property type="match status" value="1"/>
</dbReference>
<dbReference type="InterPro" id="IPR036236">
    <property type="entry name" value="Znf_C2H2_sf"/>
</dbReference>
<reference evidence="8" key="1">
    <citation type="journal article" date="2020" name="Stud. Mycol.">
        <title>101 Dothideomycetes genomes: a test case for predicting lifestyles and emergence of pathogens.</title>
        <authorList>
            <person name="Haridas S."/>
            <person name="Albert R."/>
            <person name="Binder M."/>
            <person name="Bloem J."/>
            <person name="Labutti K."/>
            <person name="Salamov A."/>
            <person name="Andreopoulos B."/>
            <person name="Baker S."/>
            <person name="Barry K."/>
            <person name="Bills G."/>
            <person name="Bluhm B."/>
            <person name="Cannon C."/>
            <person name="Castanera R."/>
            <person name="Culley D."/>
            <person name="Daum C."/>
            <person name="Ezra D."/>
            <person name="Gonzalez J."/>
            <person name="Henrissat B."/>
            <person name="Kuo A."/>
            <person name="Liang C."/>
            <person name="Lipzen A."/>
            <person name="Lutzoni F."/>
            <person name="Magnuson J."/>
            <person name="Mondo S."/>
            <person name="Nolan M."/>
            <person name="Ohm R."/>
            <person name="Pangilinan J."/>
            <person name="Park H.-J."/>
            <person name="Ramirez L."/>
            <person name="Alfaro M."/>
            <person name="Sun H."/>
            <person name="Tritt A."/>
            <person name="Yoshinaga Y."/>
            <person name="Zwiers L.-H."/>
            <person name="Turgeon B."/>
            <person name="Goodwin S."/>
            <person name="Spatafora J."/>
            <person name="Crous P."/>
            <person name="Grigoriev I."/>
        </authorList>
    </citation>
    <scope>NUCLEOTIDE SEQUENCE</scope>
    <source>
        <strain evidence="8">CBS 123094</strain>
    </source>
</reference>
<sequence>MSNSCRSPPINSQSGSTANSNDVEEYQSHEDCTEHFYRESGYPEQSQISHLKQNKYSYNPSIYSEYEATEHSDQSYEASEHSEHLNEAKDAPGTMDASASGSCRDAATGLLRRHQDIAIAMILPYMAPPRQASHRFRPLLPSLQRGVSSPLQTNASVSPADSIESKPKRQWYKRSRVPPEDEEGLKMYDECSGLKFQDNFRWNQHMDKHERPYECSKEGSGKAFTNPHTLAQHKEGVHGVRRIYCKHSDEPGFRQKSNLNSHVRQCHPTGPREILLCPVKTCPRGVEPGFRRTDDLDLHVRRVHPTRPRKIAARIHEQDLRVDVHKESREIDGCRDQLETTLAAECLLKLWDGGRYVS</sequence>
<feature type="region of interest" description="Disordered" evidence="6">
    <location>
        <begin position="68"/>
        <end position="101"/>
    </location>
</feature>